<dbReference type="EMBL" id="MSIF01000009">
    <property type="protein sequence ID" value="OLF09418.1"/>
    <property type="molecule type" value="Genomic_DNA"/>
</dbReference>
<dbReference type="InterPro" id="IPR009057">
    <property type="entry name" value="Homeodomain-like_sf"/>
</dbReference>
<feature type="DNA-binding region" description="H-T-H motif" evidence="4">
    <location>
        <begin position="32"/>
        <end position="51"/>
    </location>
</feature>
<dbReference type="InterPro" id="IPR011075">
    <property type="entry name" value="TetR_C"/>
</dbReference>
<proteinExistence type="predicted"/>
<dbReference type="PROSITE" id="PS50977">
    <property type="entry name" value="HTH_TETR_2"/>
    <property type="match status" value="1"/>
</dbReference>
<accession>A0A7Z1AYN3</accession>
<protein>
    <submittedName>
        <fullName evidence="6">TetR family transcriptional regulator</fullName>
    </submittedName>
</protein>
<organism evidence="6 7">
    <name type="scientific">Actinophytocola xinjiangensis</name>
    <dbReference type="NCBI Taxonomy" id="485602"/>
    <lineage>
        <taxon>Bacteria</taxon>
        <taxon>Bacillati</taxon>
        <taxon>Actinomycetota</taxon>
        <taxon>Actinomycetes</taxon>
        <taxon>Pseudonocardiales</taxon>
        <taxon>Pseudonocardiaceae</taxon>
    </lineage>
</organism>
<dbReference type="InterPro" id="IPR036271">
    <property type="entry name" value="Tet_transcr_reg_TetR-rel_C_sf"/>
</dbReference>
<keyword evidence="2 4" id="KW-0238">DNA-binding</keyword>
<dbReference type="InterPro" id="IPR001647">
    <property type="entry name" value="HTH_TetR"/>
</dbReference>
<name>A0A7Z1AYN3_9PSEU</name>
<dbReference type="GO" id="GO:0003677">
    <property type="term" value="F:DNA binding"/>
    <property type="evidence" value="ECO:0007669"/>
    <property type="project" value="UniProtKB-UniRule"/>
</dbReference>
<dbReference type="SUPFAM" id="SSF46689">
    <property type="entry name" value="Homeodomain-like"/>
    <property type="match status" value="1"/>
</dbReference>
<keyword evidence="1" id="KW-0805">Transcription regulation</keyword>
<feature type="domain" description="HTH tetR-type" evidence="5">
    <location>
        <begin position="9"/>
        <end position="69"/>
    </location>
</feature>
<evidence type="ECO:0000313" key="6">
    <source>
        <dbReference type="EMBL" id="OLF09418.1"/>
    </source>
</evidence>
<dbReference type="Pfam" id="PF16925">
    <property type="entry name" value="TetR_C_13"/>
    <property type="match status" value="1"/>
</dbReference>
<dbReference type="PANTHER" id="PTHR47506:SF6">
    <property type="entry name" value="HTH-TYPE TRANSCRIPTIONAL REPRESSOR NEMR"/>
    <property type="match status" value="1"/>
</dbReference>
<dbReference type="Gene3D" id="1.10.357.10">
    <property type="entry name" value="Tetracycline Repressor, domain 2"/>
    <property type="match status" value="1"/>
</dbReference>
<evidence type="ECO:0000256" key="3">
    <source>
        <dbReference type="ARBA" id="ARBA00023163"/>
    </source>
</evidence>
<dbReference type="OrthoDB" id="326421at2"/>
<keyword evidence="7" id="KW-1185">Reference proteome</keyword>
<dbReference type="Gene3D" id="1.10.10.60">
    <property type="entry name" value="Homeodomain-like"/>
    <property type="match status" value="1"/>
</dbReference>
<gene>
    <name evidence="6" type="ORF">BLA60_19820</name>
</gene>
<evidence type="ECO:0000313" key="7">
    <source>
        <dbReference type="Proteomes" id="UP000185696"/>
    </source>
</evidence>
<keyword evidence="3" id="KW-0804">Transcription</keyword>
<reference evidence="6 7" key="1">
    <citation type="submission" date="2016-12" db="EMBL/GenBank/DDBJ databases">
        <title>The draft genome sequence of Actinophytocola xinjiangensis.</title>
        <authorList>
            <person name="Wang W."/>
            <person name="Yuan L."/>
        </authorList>
    </citation>
    <scope>NUCLEOTIDE SEQUENCE [LARGE SCALE GENOMIC DNA]</scope>
    <source>
        <strain evidence="6 7">CGMCC 4.4663</strain>
    </source>
</reference>
<evidence type="ECO:0000256" key="2">
    <source>
        <dbReference type="ARBA" id="ARBA00023125"/>
    </source>
</evidence>
<dbReference type="PANTHER" id="PTHR47506">
    <property type="entry name" value="TRANSCRIPTIONAL REGULATORY PROTEIN"/>
    <property type="match status" value="1"/>
</dbReference>
<sequence length="207" mass="21803">MDGRVARGEQTRASVLLHAMGIASVEGLDGLSIGRLATELAVSKSGVFARFGSKEELQLATIAAAREVFVDAVVRPALAGPPGLERLWRLCSGWITYSRDRIFPGGCFFASVSAEYDARPGRVRDAVAAALAEWSALLRQAAGDALQLGQLVPAADARQLAFELSALVTAANAASVLHNDDTAYDLATTGVLDRLRGLATDPAALRR</sequence>
<dbReference type="Pfam" id="PF00440">
    <property type="entry name" value="TetR_N"/>
    <property type="match status" value="1"/>
</dbReference>
<comment type="caution">
    <text evidence="6">The sequence shown here is derived from an EMBL/GenBank/DDBJ whole genome shotgun (WGS) entry which is preliminary data.</text>
</comment>
<dbReference type="SUPFAM" id="SSF48498">
    <property type="entry name" value="Tetracyclin repressor-like, C-terminal domain"/>
    <property type="match status" value="1"/>
</dbReference>
<evidence type="ECO:0000256" key="1">
    <source>
        <dbReference type="ARBA" id="ARBA00023015"/>
    </source>
</evidence>
<dbReference type="RefSeq" id="WP_075134411.1">
    <property type="nucleotide sequence ID" value="NZ_MSIF01000009.1"/>
</dbReference>
<dbReference type="AlphaFoldDB" id="A0A7Z1AYN3"/>
<evidence type="ECO:0000259" key="5">
    <source>
        <dbReference type="PROSITE" id="PS50977"/>
    </source>
</evidence>
<evidence type="ECO:0000256" key="4">
    <source>
        <dbReference type="PROSITE-ProRule" id="PRU00335"/>
    </source>
</evidence>
<dbReference type="Proteomes" id="UP000185696">
    <property type="component" value="Unassembled WGS sequence"/>
</dbReference>